<name>A0ABD3PK47_9STRA</name>
<proteinExistence type="predicted"/>
<feature type="region of interest" description="Disordered" evidence="1">
    <location>
        <begin position="1"/>
        <end position="49"/>
    </location>
</feature>
<dbReference type="Proteomes" id="UP001516023">
    <property type="component" value="Unassembled WGS sequence"/>
</dbReference>
<dbReference type="EMBL" id="JABMIG020000163">
    <property type="protein sequence ID" value="KAL3788044.1"/>
    <property type="molecule type" value="Genomic_DNA"/>
</dbReference>
<comment type="caution">
    <text evidence="2">The sequence shown here is derived from an EMBL/GenBank/DDBJ whole genome shotgun (WGS) entry which is preliminary data.</text>
</comment>
<dbReference type="AlphaFoldDB" id="A0ABD3PK47"/>
<keyword evidence="3" id="KW-1185">Reference proteome</keyword>
<organism evidence="2 3">
    <name type="scientific">Cyclotella cryptica</name>
    <dbReference type="NCBI Taxonomy" id="29204"/>
    <lineage>
        <taxon>Eukaryota</taxon>
        <taxon>Sar</taxon>
        <taxon>Stramenopiles</taxon>
        <taxon>Ochrophyta</taxon>
        <taxon>Bacillariophyta</taxon>
        <taxon>Coscinodiscophyceae</taxon>
        <taxon>Thalassiosirophycidae</taxon>
        <taxon>Stephanodiscales</taxon>
        <taxon>Stephanodiscaceae</taxon>
        <taxon>Cyclotella</taxon>
    </lineage>
</organism>
<evidence type="ECO:0000313" key="3">
    <source>
        <dbReference type="Proteomes" id="UP001516023"/>
    </source>
</evidence>
<evidence type="ECO:0000313" key="2">
    <source>
        <dbReference type="EMBL" id="KAL3788044.1"/>
    </source>
</evidence>
<accession>A0ABD3PK47</accession>
<feature type="compositionally biased region" description="Polar residues" evidence="1">
    <location>
        <begin position="36"/>
        <end position="49"/>
    </location>
</feature>
<feature type="compositionally biased region" description="Basic residues" evidence="1">
    <location>
        <begin position="22"/>
        <end position="35"/>
    </location>
</feature>
<sequence>MMADEWPPAARDGPKLSTPKQPHTRTHRAQNKPKQTHLNPPNPTHEPSSRTAIMSLASVICSRLSCTATYTLSWALPTLQRALPAVQTIQSRSVWQEVVRQVPSEDPQRQGQMTFEDVDVADMRINRATRAEAPLRRRTKFVRHEKGWMRRKRLKMETRYLRLQEGVEQMKAYIKFKQDNKPGR</sequence>
<protein>
    <submittedName>
        <fullName evidence="2">Uncharacterized protein</fullName>
    </submittedName>
</protein>
<evidence type="ECO:0000256" key="1">
    <source>
        <dbReference type="SAM" id="MobiDB-lite"/>
    </source>
</evidence>
<reference evidence="2 3" key="1">
    <citation type="journal article" date="2020" name="G3 (Bethesda)">
        <title>Improved Reference Genome for Cyclotella cryptica CCMP332, a Model for Cell Wall Morphogenesis, Salinity Adaptation, and Lipid Production in Diatoms (Bacillariophyta).</title>
        <authorList>
            <person name="Roberts W.R."/>
            <person name="Downey K.M."/>
            <person name="Ruck E.C."/>
            <person name="Traller J.C."/>
            <person name="Alverson A.J."/>
        </authorList>
    </citation>
    <scope>NUCLEOTIDE SEQUENCE [LARGE SCALE GENOMIC DNA]</scope>
    <source>
        <strain evidence="2 3">CCMP332</strain>
    </source>
</reference>
<gene>
    <name evidence="2" type="ORF">HJC23_008388</name>
</gene>